<reference evidence="2 5" key="2">
    <citation type="submission" date="2020-04" db="EMBL/GenBank/DDBJ databases">
        <authorList>
            <person name="De Canck E."/>
        </authorList>
    </citation>
    <scope>NUCLEOTIDE SEQUENCE [LARGE SCALE GENOMIC DNA]</scope>
    <source>
        <strain evidence="2 5">LMG 27174</strain>
    </source>
</reference>
<sequence>MTSPREKREALRQAVLRANEIWDTRRPGFAEECARQSRAVSESAGEKEDMDFIERATDMDDWE</sequence>
<dbReference type="RefSeq" id="WP_102633996.1">
    <property type="nucleotide sequence ID" value="NZ_CADIJZ010000006.1"/>
</dbReference>
<name>A0A2N7WI99_9BURK</name>
<evidence type="ECO:0000313" key="3">
    <source>
        <dbReference type="EMBL" id="PMS29025.1"/>
    </source>
</evidence>
<evidence type="ECO:0000313" key="4">
    <source>
        <dbReference type="Proteomes" id="UP000235659"/>
    </source>
</evidence>
<evidence type="ECO:0000313" key="5">
    <source>
        <dbReference type="Proteomes" id="UP000494205"/>
    </source>
</evidence>
<gene>
    <name evidence="3" type="ORF">C0Z16_20815</name>
    <name evidence="2" type="ORF">LMG27174_01848</name>
</gene>
<organism evidence="2 5">
    <name type="scientific">Paraburkholderia rhynchosiae</name>
    <dbReference type="NCBI Taxonomy" id="487049"/>
    <lineage>
        <taxon>Bacteria</taxon>
        <taxon>Pseudomonadati</taxon>
        <taxon>Pseudomonadota</taxon>
        <taxon>Betaproteobacteria</taxon>
        <taxon>Burkholderiales</taxon>
        <taxon>Burkholderiaceae</taxon>
        <taxon>Paraburkholderia</taxon>
    </lineage>
</organism>
<proteinExistence type="predicted"/>
<evidence type="ECO:0000313" key="2">
    <source>
        <dbReference type="EMBL" id="CAB3665293.1"/>
    </source>
</evidence>
<feature type="region of interest" description="Disordered" evidence="1">
    <location>
        <begin position="36"/>
        <end position="63"/>
    </location>
</feature>
<dbReference type="EMBL" id="CADIJZ010000006">
    <property type="protein sequence ID" value="CAB3665293.1"/>
    <property type="molecule type" value="Genomic_DNA"/>
</dbReference>
<dbReference type="Pfam" id="PF11455">
    <property type="entry name" value="MazE-like"/>
    <property type="match status" value="1"/>
</dbReference>
<protein>
    <submittedName>
        <fullName evidence="3">DUF3018 domain-containing protein</fullName>
    </submittedName>
</protein>
<dbReference type="Proteomes" id="UP000235659">
    <property type="component" value="Unassembled WGS sequence"/>
</dbReference>
<keyword evidence="4" id="KW-1185">Reference proteome</keyword>
<dbReference type="OrthoDB" id="3734119at2"/>
<evidence type="ECO:0000256" key="1">
    <source>
        <dbReference type="SAM" id="MobiDB-lite"/>
    </source>
</evidence>
<dbReference type="EMBL" id="PNXY01000015">
    <property type="protein sequence ID" value="PMS29025.1"/>
    <property type="molecule type" value="Genomic_DNA"/>
</dbReference>
<feature type="compositionally biased region" description="Basic and acidic residues" evidence="1">
    <location>
        <begin position="44"/>
        <end position="63"/>
    </location>
</feature>
<accession>A0A2N7WI99</accession>
<dbReference type="AlphaFoldDB" id="A0A2N7WI99"/>
<dbReference type="Proteomes" id="UP000494205">
    <property type="component" value="Unassembled WGS sequence"/>
</dbReference>
<dbReference type="InterPro" id="IPR021558">
    <property type="entry name" value="MazE-like"/>
</dbReference>
<reference evidence="3 4" key="1">
    <citation type="submission" date="2018-01" db="EMBL/GenBank/DDBJ databases">
        <title>Whole genome analyses suggest that Burkholderia sensu lato contains two further novel genera in the rhizoxinica-symbiotica group Mycetohabitans gen. nov., and Trinickia gen. nov.: implications for the evolution of diazotrophy and nodulation in the Burkholderiaceae.</title>
        <authorList>
            <person name="Estrada-de los Santos P."/>
            <person name="Palmer M."/>
            <person name="Chavez-Ramirez B."/>
            <person name="Beukes C."/>
            <person name="Steenkamp E.T."/>
            <person name="Hirsch A.M."/>
            <person name="Manyaka P."/>
            <person name="Maluk M."/>
            <person name="Lafos M."/>
            <person name="Crook M."/>
            <person name="Gross E."/>
            <person name="Simon M.F."/>
            <person name="Bueno dos Reis Junior F."/>
            <person name="Poole P.S."/>
            <person name="Venter S.N."/>
            <person name="James E.K."/>
        </authorList>
    </citation>
    <scope>NUCLEOTIDE SEQUENCE [LARGE SCALE GENOMIC DNA]</scope>
    <source>
        <strain evidence="3 4">WSM 3937</strain>
    </source>
</reference>